<feature type="region of interest" description="Disordered" evidence="1">
    <location>
        <begin position="122"/>
        <end position="141"/>
    </location>
</feature>
<accession>A0ABU8S5U9</accession>
<keyword evidence="3" id="KW-1185">Reference proteome</keyword>
<feature type="compositionally biased region" description="Basic and acidic residues" evidence="1">
    <location>
        <begin position="127"/>
        <end position="141"/>
    </location>
</feature>
<evidence type="ECO:0000313" key="3">
    <source>
        <dbReference type="Proteomes" id="UP001379235"/>
    </source>
</evidence>
<protein>
    <submittedName>
        <fullName evidence="2">Uncharacterized protein</fullName>
    </submittedName>
</protein>
<sequence>MAVIAAGPSEMVGVFVSHKDQAGRAQKIVDSRLSSRIEILHTQFLRMSRCGPCFDHNRRRARHVEAIGHHASQLRPETRSGGQQIAGRAAEADEFECDLVRFLPAPCGHKLTRASYVQPCRPARPRRTVDKQIPHRRADED</sequence>
<reference evidence="2 3" key="1">
    <citation type="submission" date="2024-03" db="EMBL/GenBank/DDBJ databases">
        <authorList>
            <person name="Jo J.-H."/>
        </authorList>
    </citation>
    <scope>NUCLEOTIDE SEQUENCE [LARGE SCALE GENOMIC DNA]</scope>
    <source>
        <strain evidence="2 3">AS3R-12</strain>
    </source>
</reference>
<organism evidence="2 3">
    <name type="scientific">Novosphingobium aquae</name>
    <dbReference type="NCBI Taxonomy" id="3133435"/>
    <lineage>
        <taxon>Bacteria</taxon>
        <taxon>Pseudomonadati</taxon>
        <taxon>Pseudomonadota</taxon>
        <taxon>Alphaproteobacteria</taxon>
        <taxon>Sphingomonadales</taxon>
        <taxon>Sphingomonadaceae</taxon>
        <taxon>Novosphingobium</taxon>
    </lineage>
</organism>
<dbReference type="RefSeq" id="WP_339965287.1">
    <property type="nucleotide sequence ID" value="NZ_JBBHJY010000001.1"/>
</dbReference>
<name>A0ABU8S5U9_9SPHN</name>
<dbReference type="EMBL" id="JBBHJY010000001">
    <property type="protein sequence ID" value="MEJ6009332.1"/>
    <property type="molecule type" value="Genomic_DNA"/>
</dbReference>
<proteinExistence type="predicted"/>
<comment type="caution">
    <text evidence="2">The sequence shown here is derived from an EMBL/GenBank/DDBJ whole genome shotgun (WGS) entry which is preliminary data.</text>
</comment>
<dbReference type="Proteomes" id="UP001379235">
    <property type="component" value="Unassembled WGS sequence"/>
</dbReference>
<evidence type="ECO:0000256" key="1">
    <source>
        <dbReference type="SAM" id="MobiDB-lite"/>
    </source>
</evidence>
<evidence type="ECO:0000313" key="2">
    <source>
        <dbReference type="EMBL" id="MEJ6009332.1"/>
    </source>
</evidence>
<gene>
    <name evidence="2" type="ORF">WG900_05315</name>
</gene>